<evidence type="ECO:0000259" key="1">
    <source>
        <dbReference type="SMART" id="SM00860"/>
    </source>
</evidence>
<dbReference type="OrthoDB" id="1190024at2"/>
<protein>
    <submittedName>
        <fullName evidence="2">SMI1/KNR4 family protein</fullName>
    </submittedName>
</protein>
<name>A0A2D0AWL4_9ACTN</name>
<dbReference type="RefSeq" id="WP_088647127.1">
    <property type="nucleotide sequence ID" value="NZ_JBFBBH010000207.1"/>
</dbReference>
<dbReference type="AlphaFoldDB" id="A0A2D0AWL4"/>
<dbReference type="SUPFAM" id="SSF160631">
    <property type="entry name" value="SMI1/KNR4-like"/>
    <property type="match status" value="1"/>
</dbReference>
<dbReference type="InterPro" id="IPR037883">
    <property type="entry name" value="Knr4/Smi1-like_sf"/>
</dbReference>
<sequence>MTCSDWSDIRGRLARLAATPDAGTVFGACDHGWELEPPLTADELTELEEQLRVELPAEYLSFLREAGRGGAGPAYGLFPVRRRDGRWQWEGDGADLTTLAALGRPFAHVEAFNPVDGLPAEPDEDDYDSEEAFTAAHDAYWEQYEKVVYTPENSIGLLYLCHLGCALREALVVSGPARGQMWADDIAEGGGFRPLYDDDGTPLGFARWYRRWLEAAEREVEPGRLSRSTVKGSNPGGTSLT</sequence>
<dbReference type="Proteomes" id="UP000197174">
    <property type="component" value="Unassembled WGS sequence"/>
</dbReference>
<reference evidence="2 3" key="1">
    <citation type="submission" date="2017-03" db="EMBL/GenBank/DDBJ databases">
        <title>Whole genome sequence of Micromonospora wenchangensis, isolated from mangrove soil.</title>
        <authorList>
            <person name="Yang H."/>
        </authorList>
    </citation>
    <scope>NUCLEOTIDE SEQUENCE [LARGE SCALE GENOMIC DNA]</scope>
    <source>
        <strain evidence="2 3">CCTCC AA 2012002</strain>
    </source>
</reference>
<dbReference type="Pfam" id="PF09346">
    <property type="entry name" value="SMI1_KNR4"/>
    <property type="match status" value="1"/>
</dbReference>
<evidence type="ECO:0000313" key="2">
    <source>
        <dbReference type="EMBL" id="OWU99625.1"/>
    </source>
</evidence>
<comment type="caution">
    <text evidence="2">The sequence shown here is derived from an EMBL/GenBank/DDBJ whole genome shotgun (WGS) entry which is preliminary data.</text>
</comment>
<dbReference type="EMBL" id="MZMV01000076">
    <property type="protein sequence ID" value="OWU99625.1"/>
    <property type="molecule type" value="Genomic_DNA"/>
</dbReference>
<organism evidence="2 3">
    <name type="scientific">Micromonospora wenchangensis</name>
    <dbReference type="NCBI Taxonomy" id="1185415"/>
    <lineage>
        <taxon>Bacteria</taxon>
        <taxon>Bacillati</taxon>
        <taxon>Actinomycetota</taxon>
        <taxon>Actinomycetes</taxon>
        <taxon>Micromonosporales</taxon>
        <taxon>Micromonosporaceae</taxon>
        <taxon>Micromonospora</taxon>
    </lineage>
</organism>
<evidence type="ECO:0000313" key="3">
    <source>
        <dbReference type="Proteomes" id="UP000197174"/>
    </source>
</evidence>
<feature type="domain" description="Knr4/Smi1-like" evidence="1">
    <location>
        <begin position="38"/>
        <end position="211"/>
    </location>
</feature>
<keyword evidence="3" id="KW-1185">Reference proteome</keyword>
<dbReference type="Gene3D" id="3.40.1580.10">
    <property type="entry name" value="SMI1/KNR4-like"/>
    <property type="match status" value="1"/>
</dbReference>
<dbReference type="InterPro" id="IPR018958">
    <property type="entry name" value="Knr4/Smi1-like_dom"/>
</dbReference>
<proteinExistence type="predicted"/>
<gene>
    <name evidence="2" type="ORF">B5D80_29060</name>
</gene>
<dbReference type="SMART" id="SM00860">
    <property type="entry name" value="SMI1_KNR4"/>
    <property type="match status" value="1"/>
</dbReference>
<accession>A0A2D0AWL4</accession>